<protein>
    <submittedName>
        <fullName evidence="1">Uncharacterized protein</fullName>
    </submittedName>
</protein>
<evidence type="ECO:0000313" key="2">
    <source>
        <dbReference type="Proteomes" id="UP000030764"/>
    </source>
</evidence>
<name>A0A085M819_9BILA</name>
<dbReference type="Proteomes" id="UP000030764">
    <property type="component" value="Unassembled WGS sequence"/>
</dbReference>
<keyword evidence="2" id="KW-1185">Reference proteome</keyword>
<dbReference type="AlphaFoldDB" id="A0A085M819"/>
<gene>
    <name evidence="1" type="ORF">M513_05846</name>
</gene>
<reference evidence="1 2" key="1">
    <citation type="journal article" date="2014" name="Nat. Genet.">
        <title>Genome and transcriptome of the porcine whipworm Trichuris suis.</title>
        <authorList>
            <person name="Jex A.R."/>
            <person name="Nejsum P."/>
            <person name="Schwarz E.M."/>
            <person name="Hu L."/>
            <person name="Young N.D."/>
            <person name="Hall R.S."/>
            <person name="Korhonen P.K."/>
            <person name="Liao S."/>
            <person name="Thamsborg S."/>
            <person name="Xia J."/>
            <person name="Xu P."/>
            <person name="Wang S."/>
            <person name="Scheerlinck J.P."/>
            <person name="Hofmann A."/>
            <person name="Sternberg P.W."/>
            <person name="Wang J."/>
            <person name="Gasser R.B."/>
        </authorList>
    </citation>
    <scope>NUCLEOTIDE SEQUENCE [LARGE SCALE GENOMIC DNA]</scope>
    <source>
        <strain evidence="1">DCEP-RM93M</strain>
    </source>
</reference>
<proteinExistence type="predicted"/>
<sequence>MSLQWIRRSRLTVTNLHCTDTKHLTELSKKNTITSGRIVFDEWNRPRQVGGGELSVIASTRGTCFVSLASRKRSFSDVLDINATKTCSKSNMNSCQSHALYAFIKHSLSSALIPCTYSQARTSIFGTSPQTRADPWPNLLTAADPRPVPACDLRLGQGGVYERAAQSTTDSGVCQLCYVPFCIVALIDSKAFFISSQASQTLQGHIIMGLHSFLMTALLYGQLSAVTPGMYPPRIRRSCCIYFTRYTTFTQYWKLFRKPLSQPPQLVQDVSIF</sequence>
<accession>A0A085M819</accession>
<dbReference type="EMBL" id="KL363218">
    <property type="protein sequence ID" value="KFD53365.1"/>
    <property type="molecule type" value="Genomic_DNA"/>
</dbReference>
<evidence type="ECO:0000313" key="1">
    <source>
        <dbReference type="EMBL" id="KFD53365.1"/>
    </source>
</evidence>
<organism evidence="1 2">
    <name type="scientific">Trichuris suis</name>
    <name type="common">pig whipworm</name>
    <dbReference type="NCBI Taxonomy" id="68888"/>
    <lineage>
        <taxon>Eukaryota</taxon>
        <taxon>Metazoa</taxon>
        <taxon>Ecdysozoa</taxon>
        <taxon>Nematoda</taxon>
        <taxon>Enoplea</taxon>
        <taxon>Dorylaimia</taxon>
        <taxon>Trichinellida</taxon>
        <taxon>Trichuridae</taxon>
        <taxon>Trichuris</taxon>
    </lineage>
</organism>